<comment type="caution">
    <text evidence="3">The sequence shown here is derived from an EMBL/GenBank/DDBJ whole genome shotgun (WGS) entry which is preliminary data.</text>
</comment>
<feature type="chain" id="PRO_5027080557" description="Pectinesterase inhibitor domain-containing protein" evidence="1">
    <location>
        <begin position="25"/>
        <end position="188"/>
    </location>
</feature>
<organism evidence="3">
    <name type="scientific">Solanum chilense</name>
    <name type="common">Tomato</name>
    <name type="synonym">Lycopersicon chilense</name>
    <dbReference type="NCBI Taxonomy" id="4083"/>
    <lineage>
        <taxon>Eukaryota</taxon>
        <taxon>Viridiplantae</taxon>
        <taxon>Streptophyta</taxon>
        <taxon>Embryophyta</taxon>
        <taxon>Tracheophyta</taxon>
        <taxon>Spermatophyta</taxon>
        <taxon>Magnoliopsida</taxon>
        <taxon>eudicotyledons</taxon>
        <taxon>Gunneridae</taxon>
        <taxon>Pentapetalae</taxon>
        <taxon>asterids</taxon>
        <taxon>lamiids</taxon>
        <taxon>Solanales</taxon>
        <taxon>Solanaceae</taxon>
        <taxon>Solanoideae</taxon>
        <taxon>Solaneae</taxon>
        <taxon>Solanum</taxon>
        <taxon>Solanum subgen. Lycopersicon</taxon>
    </lineage>
</organism>
<proteinExistence type="predicted"/>
<feature type="signal peptide" evidence="1">
    <location>
        <begin position="1"/>
        <end position="24"/>
    </location>
</feature>
<dbReference type="PANTHER" id="PTHR31890">
    <property type="entry name" value="PLANT INVERTASE/PECTIN METHYLESTERASE INHIBITOR SUPERFAMILY PROTEIN"/>
    <property type="match status" value="1"/>
</dbReference>
<dbReference type="InterPro" id="IPR035513">
    <property type="entry name" value="Invertase/methylesterase_inhib"/>
</dbReference>
<reference evidence="3" key="1">
    <citation type="submission" date="2019-05" db="EMBL/GenBank/DDBJ databases">
        <title>The de novo reference genome and transcriptome assemblies of the wild tomato species Solanum chilense.</title>
        <authorList>
            <person name="Stam R."/>
            <person name="Nosenko T."/>
            <person name="Hoerger A.C."/>
            <person name="Stephan W."/>
            <person name="Seidel M.A."/>
            <person name="Kuhn J.M.M."/>
            <person name="Haberer G."/>
            <person name="Tellier A."/>
        </authorList>
    </citation>
    <scope>NUCLEOTIDE SEQUENCE</scope>
    <source>
        <tissue evidence="3">Mature leaves</tissue>
    </source>
</reference>
<sequence>MGRSISCSLSSSLIFLLPYIFLFSVDLFGTNLSANHDTHELIQKVCDFSNVQEFCYNIFENDPRTQWATTKLNLEDITIQLAYSNYTKIARKVLIVTSSEKNSEFKRIYRSCLHHYILLRSDLENLVHVLRLQGDLDQVAQNASSHILACMDIFTQYSNIPNPFANDNKNLLYFFELIRNIYFTPLEL</sequence>
<dbReference type="PANTHER" id="PTHR31890:SF10">
    <property type="entry name" value="PECTINESTERASE INHIBITOR 2-LIKE"/>
    <property type="match status" value="1"/>
</dbReference>
<dbReference type="Pfam" id="PF04043">
    <property type="entry name" value="PMEI"/>
    <property type="match status" value="1"/>
</dbReference>
<dbReference type="EMBL" id="RXGB01000108">
    <property type="protein sequence ID" value="TMX05218.1"/>
    <property type="molecule type" value="Genomic_DNA"/>
</dbReference>
<name>A0A6N2CG80_SOLCI</name>
<keyword evidence="1" id="KW-0732">Signal</keyword>
<accession>A0A6N2CG80</accession>
<evidence type="ECO:0000313" key="3">
    <source>
        <dbReference type="EMBL" id="TMX05218.1"/>
    </source>
</evidence>
<dbReference type="Gene3D" id="1.20.140.40">
    <property type="entry name" value="Invertase/pectin methylesterase inhibitor family protein"/>
    <property type="match status" value="1"/>
</dbReference>
<dbReference type="InterPro" id="IPR006501">
    <property type="entry name" value="Pectinesterase_inhib_dom"/>
</dbReference>
<dbReference type="SMART" id="SM00856">
    <property type="entry name" value="PMEI"/>
    <property type="match status" value="1"/>
</dbReference>
<dbReference type="AlphaFoldDB" id="A0A6N2CG80"/>
<dbReference type="SUPFAM" id="SSF101148">
    <property type="entry name" value="Plant invertase/pectin methylesterase inhibitor"/>
    <property type="match status" value="1"/>
</dbReference>
<dbReference type="GO" id="GO:0004857">
    <property type="term" value="F:enzyme inhibitor activity"/>
    <property type="evidence" value="ECO:0007669"/>
    <property type="project" value="InterPro"/>
</dbReference>
<dbReference type="NCBIfam" id="TIGR01614">
    <property type="entry name" value="PME_inhib"/>
    <property type="match status" value="1"/>
</dbReference>
<evidence type="ECO:0000259" key="2">
    <source>
        <dbReference type="SMART" id="SM00856"/>
    </source>
</evidence>
<protein>
    <recommendedName>
        <fullName evidence="2">Pectinesterase inhibitor domain-containing protein</fullName>
    </recommendedName>
</protein>
<gene>
    <name evidence="3" type="ORF">EJD97_000901</name>
</gene>
<evidence type="ECO:0000256" key="1">
    <source>
        <dbReference type="SAM" id="SignalP"/>
    </source>
</evidence>
<feature type="domain" description="Pectinesterase inhibitor" evidence="2">
    <location>
        <begin position="37"/>
        <end position="174"/>
    </location>
</feature>